<dbReference type="Proteomes" id="UP000563524">
    <property type="component" value="Unassembled WGS sequence"/>
</dbReference>
<dbReference type="RefSeq" id="WP_183817496.1">
    <property type="nucleotide sequence ID" value="NZ_JACHOB010000003.1"/>
</dbReference>
<dbReference type="PANTHER" id="PTHR13939:SF0">
    <property type="entry name" value="NMN AMIDOHYDROLASE-LIKE PROTEIN YFAY"/>
    <property type="match status" value="1"/>
</dbReference>
<dbReference type="InterPro" id="IPR036425">
    <property type="entry name" value="MoaB/Mog-like_dom_sf"/>
</dbReference>
<comment type="caution">
    <text evidence="2">The sequence shown here is derived from an EMBL/GenBank/DDBJ whole genome shotgun (WGS) entry which is preliminary data.</text>
</comment>
<name>A0A840I4A6_9PROT</name>
<dbReference type="InterPro" id="IPR001453">
    <property type="entry name" value="MoaB/Mog_dom"/>
</dbReference>
<evidence type="ECO:0000313" key="2">
    <source>
        <dbReference type="EMBL" id="MBB4659165.1"/>
    </source>
</evidence>
<dbReference type="Gene3D" id="3.40.980.10">
    <property type="entry name" value="MoaB/Mog-like domain"/>
    <property type="match status" value="1"/>
</dbReference>
<proteinExistence type="predicted"/>
<evidence type="ECO:0000259" key="1">
    <source>
        <dbReference type="SMART" id="SM00852"/>
    </source>
</evidence>
<gene>
    <name evidence="2" type="ORF">GGQ59_001690</name>
</gene>
<accession>A0A840I4A6</accession>
<sequence>MTDDAPKMPTAAMIAIGDEILSGRTRDSNIYTLAQTLDERGVTLSEVRIVPDDREAIVNAVRTLSGRVDVLFTSGGIGPTHDDITAEAVAEAFGVKAPVRDDALAVLAEWYAKKNQEVTDARRRMARIPEGASLVPNSVSGAPGFRIENTFVFAGVPAIFEAMLGAVMDDLPKGERQAVYTVIGEGGESTIADGLVSLEKAMHGLKIGSYPGKTGKGGPLCIVCKSADEKVARQAALAVESLFRAQGVNPEMVEGYGPVRD</sequence>
<dbReference type="SUPFAM" id="SSF53218">
    <property type="entry name" value="Molybdenum cofactor biosynthesis proteins"/>
    <property type="match status" value="1"/>
</dbReference>
<dbReference type="CDD" id="cd00885">
    <property type="entry name" value="cinA"/>
    <property type="match status" value="1"/>
</dbReference>
<organism evidence="2 3">
    <name type="scientific">Parvularcula dongshanensis</name>
    <dbReference type="NCBI Taxonomy" id="1173995"/>
    <lineage>
        <taxon>Bacteria</taxon>
        <taxon>Pseudomonadati</taxon>
        <taxon>Pseudomonadota</taxon>
        <taxon>Alphaproteobacteria</taxon>
        <taxon>Parvularculales</taxon>
        <taxon>Parvularculaceae</taxon>
        <taxon>Parvularcula</taxon>
    </lineage>
</organism>
<dbReference type="SMART" id="SM00852">
    <property type="entry name" value="MoCF_biosynth"/>
    <property type="match status" value="1"/>
</dbReference>
<dbReference type="AlphaFoldDB" id="A0A840I4A6"/>
<keyword evidence="3" id="KW-1185">Reference proteome</keyword>
<evidence type="ECO:0000313" key="3">
    <source>
        <dbReference type="Proteomes" id="UP000563524"/>
    </source>
</evidence>
<reference evidence="2 3" key="1">
    <citation type="submission" date="2020-08" db="EMBL/GenBank/DDBJ databases">
        <title>Genomic Encyclopedia of Type Strains, Phase IV (KMG-IV): sequencing the most valuable type-strain genomes for metagenomic binning, comparative biology and taxonomic classification.</title>
        <authorList>
            <person name="Goeker M."/>
        </authorList>
    </citation>
    <scope>NUCLEOTIDE SEQUENCE [LARGE SCALE GENOMIC DNA]</scope>
    <source>
        <strain evidence="2 3">DSM 102850</strain>
    </source>
</reference>
<feature type="domain" description="MoaB/Mog" evidence="1">
    <location>
        <begin position="12"/>
        <end position="174"/>
    </location>
</feature>
<protein>
    <submittedName>
        <fullName evidence="2">Molybdenum cofactor synthesis domain-containing protein</fullName>
    </submittedName>
</protein>
<dbReference type="InterPro" id="IPR050101">
    <property type="entry name" value="CinA"/>
</dbReference>
<dbReference type="EMBL" id="JACHOB010000003">
    <property type="protein sequence ID" value="MBB4659165.1"/>
    <property type="molecule type" value="Genomic_DNA"/>
</dbReference>
<dbReference type="Pfam" id="PF00994">
    <property type="entry name" value="MoCF_biosynth"/>
    <property type="match status" value="1"/>
</dbReference>
<dbReference type="PANTHER" id="PTHR13939">
    <property type="entry name" value="NICOTINAMIDE-NUCLEOTIDE AMIDOHYDROLASE PNCC"/>
    <property type="match status" value="1"/>
</dbReference>